<accession>A0A8S5UHK6</accession>
<dbReference type="EMBL" id="BK016088">
    <property type="protein sequence ID" value="DAF93907.1"/>
    <property type="molecule type" value="Genomic_DNA"/>
</dbReference>
<organism evidence="1">
    <name type="scientific">Siphoviridae sp. ctZd434</name>
    <dbReference type="NCBI Taxonomy" id="2825559"/>
    <lineage>
        <taxon>Viruses</taxon>
        <taxon>Duplodnaviria</taxon>
        <taxon>Heunggongvirae</taxon>
        <taxon>Uroviricota</taxon>
        <taxon>Caudoviricetes</taxon>
    </lineage>
</organism>
<protein>
    <submittedName>
        <fullName evidence="1">Uncharacterized protein</fullName>
    </submittedName>
</protein>
<name>A0A8S5UHK6_9CAUD</name>
<reference evidence="1" key="1">
    <citation type="journal article" date="2021" name="Proc. Natl. Acad. Sci. U.S.A.">
        <title>A Catalog of Tens of Thousands of Viruses from Human Metagenomes Reveals Hidden Associations with Chronic Diseases.</title>
        <authorList>
            <person name="Tisza M.J."/>
            <person name="Buck C.B."/>
        </authorList>
    </citation>
    <scope>NUCLEOTIDE SEQUENCE</scope>
    <source>
        <strain evidence="1">CtZd434</strain>
    </source>
</reference>
<evidence type="ECO:0000313" key="1">
    <source>
        <dbReference type="EMBL" id="DAF93907.1"/>
    </source>
</evidence>
<proteinExistence type="predicted"/>
<sequence length="33" mass="3803">MNFFIIRILLRVIVAAVTLHNAITNVICKITYK</sequence>